<dbReference type="EMBL" id="BLXT01002362">
    <property type="protein sequence ID" value="GFN93586.1"/>
    <property type="molecule type" value="Genomic_DNA"/>
</dbReference>
<reference evidence="2 3" key="1">
    <citation type="journal article" date="2021" name="Elife">
        <title>Chloroplast acquisition without the gene transfer in kleptoplastic sea slugs, Plakobranchus ocellatus.</title>
        <authorList>
            <person name="Maeda T."/>
            <person name="Takahashi S."/>
            <person name="Yoshida T."/>
            <person name="Shimamura S."/>
            <person name="Takaki Y."/>
            <person name="Nagai Y."/>
            <person name="Toyoda A."/>
            <person name="Suzuki Y."/>
            <person name="Arimoto A."/>
            <person name="Ishii H."/>
            <person name="Satoh N."/>
            <person name="Nishiyama T."/>
            <person name="Hasebe M."/>
            <person name="Maruyama T."/>
            <person name="Minagawa J."/>
            <person name="Obokata J."/>
            <person name="Shigenobu S."/>
        </authorList>
    </citation>
    <scope>NUCLEOTIDE SEQUENCE [LARGE SCALE GENOMIC DNA]</scope>
</reference>
<gene>
    <name evidence="2" type="ORF">PoB_002009200</name>
</gene>
<evidence type="ECO:0000313" key="2">
    <source>
        <dbReference type="EMBL" id="GFN93586.1"/>
    </source>
</evidence>
<evidence type="ECO:0000256" key="1">
    <source>
        <dbReference type="SAM" id="MobiDB-lite"/>
    </source>
</evidence>
<name>A0AAV3ZE80_9GAST</name>
<comment type="caution">
    <text evidence="2">The sequence shown here is derived from an EMBL/GenBank/DDBJ whole genome shotgun (WGS) entry which is preliminary data.</text>
</comment>
<dbReference type="Proteomes" id="UP000735302">
    <property type="component" value="Unassembled WGS sequence"/>
</dbReference>
<dbReference type="AlphaFoldDB" id="A0AAV3ZE80"/>
<organism evidence="2 3">
    <name type="scientific">Plakobranchus ocellatus</name>
    <dbReference type="NCBI Taxonomy" id="259542"/>
    <lineage>
        <taxon>Eukaryota</taxon>
        <taxon>Metazoa</taxon>
        <taxon>Spiralia</taxon>
        <taxon>Lophotrochozoa</taxon>
        <taxon>Mollusca</taxon>
        <taxon>Gastropoda</taxon>
        <taxon>Heterobranchia</taxon>
        <taxon>Euthyneura</taxon>
        <taxon>Panpulmonata</taxon>
        <taxon>Sacoglossa</taxon>
        <taxon>Placobranchoidea</taxon>
        <taxon>Plakobranchidae</taxon>
        <taxon>Plakobranchus</taxon>
    </lineage>
</organism>
<keyword evidence="3" id="KW-1185">Reference proteome</keyword>
<feature type="region of interest" description="Disordered" evidence="1">
    <location>
        <begin position="1"/>
        <end position="23"/>
    </location>
</feature>
<protein>
    <submittedName>
        <fullName evidence="2">Uncharacterized protein</fullName>
    </submittedName>
</protein>
<sequence>MRTSLTSPLIPKPGADLTDTTTRCSLDSPLTPLQGADFTEKSADSTKKKRIITRTLKLIVLCGQKHSGQPRPITTVCTQSTFRAGEISSKSDARSQNKLSKR</sequence>
<evidence type="ECO:0000313" key="3">
    <source>
        <dbReference type="Proteomes" id="UP000735302"/>
    </source>
</evidence>
<proteinExistence type="predicted"/>
<accession>A0AAV3ZE80</accession>